<dbReference type="Proteomes" id="UP000247810">
    <property type="component" value="Unassembled WGS sequence"/>
</dbReference>
<reference evidence="2 3" key="1">
    <citation type="submission" date="2018-02" db="EMBL/GenBank/DDBJ databases">
        <title>The genomes of Aspergillus section Nigri reveals drivers in fungal speciation.</title>
        <authorList>
            <consortium name="DOE Joint Genome Institute"/>
            <person name="Vesth T.C."/>
            <person name="Nybo J."/>
            <person name="Theobald S."/>
            <person name="Brandl J."/>
            <person name="Frisvad J.C."/>
            <person name="Nielsen K.F."/>
            <person name="Lyhne E.K."/>
            <person name="Kogle M.E."/>
            <person name="Kuo A."/>
            <person name="Riley R."/>
            <person name="Clum A."/>
            <person name="Nolan M."/>
            <person name="Lipzen A."/>
            <person name="Salamov A."/>
            <person name="Henrissat B."/>
            <person name="Wiebenga A."/>
            <person name="De vries R.P."/>
            <person name="Grigoriev I.V."/>
            <person name="Mortensen U.H."/>
            <person name="Andersen M.R."/>
            <person name="Baker S.E."/>
        </authorList>
    </citation>
    <scope>NUCLEOTIDE SEQUENCE [LARGE SCALE GENOMIC DNA]</scope>
    <source>
        <strain evidence="2 3">CBS 707.79</strain>
    </source>
</reference>
<accession>A0A319D520</accession>
<sequence length="187" mass="20674">MAGARNVHKAPPHSPPQRLATPHSSAAKADYPAAVCRKPQEWRGSTGIPEALVSCDRTVWYWTAASSQLQPASTEGRKDGRLGRLALSRPTTAQYYVANKYVQLYIVHRTIARTRLPAGWTSTASIYVHAEGYRLQATGYGRRARGEMVPCPLHPLAPVRYRKLDPKLSSECKCHRPSATQRAALQS</sequence>
<name>A0A319D520_9EURO</name>
<evidence type="ECO:0000313" key="2">
    <source>
        <dbReference type="EMBL" id="PYH92506.1"/>
    </source>
</evidence>
<keyword evidence="3" id="KW-1185">Reference proteome</keyword>
<evidence type="ECO:0000256" key="1">
    <source>
        <dbReference type="SAM" id="MobiDB-lite"/>
    </source>
</evidence>
<proteinExistence type="predicted"/>
<protein>
    <submittedName>
        <fullName evidence="2">Uncharacterized protein</fullName>
    </submittedName>
</protein>
<dbReference type="VEuPathDB" id="FungiDB:BO71DRAFT_21289"/>
<feature type="compositionally biased region" description="Basic residues" evidence="1">
    <location>
        <begin position="1"/>
        <end position="11"/>
    </location>
</feature>
<organism evidence="2 3">
    <name type="scientific">Aspergillus ellipticus CBS 707.79</name>
    <dbReference type="NCBI Taxonomy" id="1448320"/>
    <lineage>
        <taxon>Eukaryota</taxon>
        <taxon>Fungi</taxon>
        <taxon>Dikarya</taxon>
        <taxon>Ascomycota</taxon>
        <taxon>Pezizomycotina</taxon>
        <taxon>Eurotiomycetes</taxon>
        <taxon>Eurotiomycetidae</taxon>
        <taxon>Eurotiales</taxon>
        <taxon>Aspergillaceae</taxon>
        <taxon>Aspergillus</taxon>
        <taxon>Aspergillus subgen. Circumdati</taxon>
    </lineage>
</organism>
<evidence type="ECO:0000313" key="3">
    <source>
        <dbReference type="Proteomes" id="UP000247810"/>
    </source>
</evidence>
<dbReference type="EMBL" id="KZ825915">
    <property type="protein sequence ID" value="PYH92506.1"/>
    <property type="molecule type" value="Genomic_DNA"/>
</dbReference>
<dbReference type="AlphaFoldDB" id="A0A319D520"/>
<feature type="region of interest" description="Disordered" evidence="1">
    <location>
        <begin position="1"/>
        <end position="26"/>
    </location>
</feature>
<gene>
    <name evidence="2" type="ORF">BO71DRAFT_21289</name>
</gene>